<keyword evidence="1" id="KW-0677">Repeat</keyword>
<evidence type="ECO:0000256" key="1">
    <source>
        <dbReference type="ARBA" id="ARBA00022737"/>
    </source>
</evidence>
<evidence type="ECO:0000256" key="4">
    <source>
        <dbReference type="SAM" id="Phobius"/>
    </source>
</evidence>
<proteinExistence type="predicted"/>
<feature type="region of interest" description="Disordered" evidence="3">
    <location>
        <begin position="82"/>
        <end position="109"/>
    </location>
</feature>
<keyword evidence="4" id="KW-0812">Transmembrane</keyword>
<evidence type="ECO:0000313" key="6">
    <source>
        <dbReference type="EMBL" id="KAJ7386418.1"/>
    </source>
</evidence>
<dbReference type="PANTHER" id="PTHR24051">
    <property type="entry name" value="SUSHI DOMAIN-CONTAINING PROTEIN 1"/>
    <property type="match status" value="1"/>
</dbReference>
<evidence type="ECO:0000313" key="7">
    <source>
        <dbReference type="Proteomes" id="UP001163046"/>
    </source>
</evidence>
<keyword evidence="7" id="KW-1185">Reference proteome</keyword>
<dbReference type="SUPFAM" id="SSF49265">
    <property type="entry name" value="Fibronectin type III"/>
    <property type="match status" value="1"/>
</dbReference>
<dbReference type="AlphaFoldDB" id="A0A9W9ZR38"/>
<dbReference type="FunFam" id="2.60.40.10:FF:000028">
    <property type="entry name" value="Neuronal cell adhesion molecule"/>
    <property type="match status" value="1"/>
</dbReference>
<reference evidence="6" key="1">
    <citation type="submission" date="2023-01" db="EMBL/GenBank/DDBJ databases">
        <title>Genome assembly of the deep-sea coral Lophelia pertusa.</title>
        <authorList>
            <person name="Herrera S."/>
            <person name="Cordes E."/>
        </authorList>
    </citation>
    <scope>NUCLEOTIDE SEQUENCE</scope>
    <source>
        <strain evidence="6">USNM1676648</strain>
        <tissue evidence="6">Polyp</tissue>
    </source>
</reference>
<dbReference type="InterPro" id="IPR013783">
    <property type="entry name" value="Ig-like_fold"/>
</dbReference>
<dbReference type="SMART" id="SM00060">
    <property type="entry name" value="FN3"/>
    <property type="match status" value="1"/>
</dbReference>
<dbReference type="EMBL" id="MU825876">
    <property type="protein sequence ID" value="KAJ7386418.1"/>
    <property type="molecule type" value="Genomic_DNA"/>
</dbReference>
<keyword evidence="2" id="KW-1015">Disulfide bond</keyword>
<evidence type="ECO:0000256" key="2">
    <source>
        <dbReference type="ARBA" id="ARBA00023157"/>
    </source>
</evidence>
<evidence type="ECO:0000256" key="3">
    <source>
        <dbReference type="SAM" id="MobiDB-lite"/>
    </source>
</evidence>
<gene>
    <name evidence="6" type="ORF">OS493_008542</name>
</gene>
<dbReference type="PROSITE" id="PS50853">
    <property type="entry name" value="FN3"/>
    <property type="match status" value="1"/>
</dbReference>
<name>A0A9W9ZR38_9CNID</name>
<feature type="transmembrane region" description="Helical" evidence="4">
    <location>
        <begin position="258"/>
        <end position="279"/>
    </location>
</feature>
<feature type="domain" description="Fibronectin type-III" evidence="5">
    <location>
        <begin position="7"/>
        <end position="99"/>
    </location>
</feature>
<protein>
    <recommendedName>
        <fullName evidence="5">Fibronectin type-III domain-containing protein</fullName>
    </recommendedName>
</protein>
<dbReference type="InterPro" id="IPR036116">
    <property type="entry name" value="FN3_sf"/>
</dbReference>
<comment type="caution">
    <text evidence="6">The sequence shown here is derived from an EMBL/GenBank/DDBJ whole genome shotgun (WGS) entry which is preliminary data.</text>
</comment>
<dbReference type="Pfam" id="PF00041">
    <property type="entry name" value="fn3"/>
    <property type="match status" value="1"/>
</dbReference>
<accession>A0A9W9ZR38</accession>
<dbReference type="OrthoDB" id="5969272at2759"/>
<dbReference type="Gene3D" id="2.60.40.10">
    <property type="entry name" value="Immunoglobulins"/>
    <property type="match status" value="1"/>
</dbReference>
<organism evidence="6 7">
    <name type="scientific">Desmophyllum pertusum</name>
    <dbReference type="NCBI Taxonomy" id="174260"/>
    <lineage>
        <taxon>Eukaryota</taxon>
        <taxon>Metazoa</taxon>
        <taxon>Cnidaria</taxon>
        <taxon>Anthozoa</taxon>
        <taxon>Hexacorallia</taxon>
        <taxon>Scleractinia</taxon>
        <taxon>Caryophylliina</taxon>
        <taxon>Caryophylliidae</taxon>
        <taxon>Desmophyllum</taxon>
    </lineage>
</organism>
<keyword evidence="4" id="KW-0472">Membrane</keyword>
<evidence type="ECO:0000259" key="5">
    <source>
        <dbReference type="PROSITE" id="PS50853"/>
    </source>
</evidence>
<sequence length="400" mass="45023">MLQNLPSPSLTVVKTLNSTSIEVEWEPVPPQNRLGHITKYVIIYTDEKEEREMNVPAPASKAIVNGLKQSTTYTVKILAATVKGNGPPSDPKTATTEDPPTPWPPSDDDIGTTKVYINFVNKQALSNGKPVRFYQIIVIPLTEGQNPGKSSDGKYVKITRNYDDQVEGQPYVTAEFANEKSQRTTFPVGDGKYYSRAGVTEERRKRRATSYFKYLNGKLDDNTIHYAVFQRSFFDYDEYENEGFITFIITTEFPTGTVVLSVVVGILALIIVVVVIIMWRRFHHDETKTSSRNSRHCSTQEIVEMSASVNLATSQSAYSNPSTDPRYYDNTNLPYYTEPTTEGQATYEVVDGQAANYDDIEPKQEDIYQEIDQGIHYQPLNVNREVHYEGFVKPTAGSAS</sequence>
<dbReference type="InterPro" id="IPR003961">
    <property type="entry name" value="FN3_dom"/>
</dbReference>
<dbReference type="Proteomes" id="UP001163046">
    <property type="component" value="Unassembled WGS sequence"/>
</dbReference>
<keyword evidence="4" id="KW-1133">Transmembrane helix</keyword>
<dbReference type="PANTHER" id="PTHR24051:SF9">
    <property type="entry name" value="FIBRONECTIN TYPE-III DOMAIN-CONTAINING PROTEIN"/>
    <property type="match status" value="1"/>
</dbReference>
<dbReference type="InterPro" id="IPR051622">
    <property type="entry name" value="R-tyr_protein_phosphatases"/>
</dbReference>
<dbReference type="CDD" id="cd00063">
    <property type="entry name" value="FN3"/>
    <property type="match status" value="1"/>
</dbReference>